<evidence type="ECO:0000256" key="1">
    <source>
        <dbReference type="ARBA" id="ARBA00007905"/>
    </source>
</evidence>
<evidence type="ECO:0000256" key="3">
    <source>
        <dbReference type="PIRSR" id="PIRSR000097-2"/>
    </source>
</evidence>
<dbReference type="InParanoid" id="A0A672R7X9"/>
<dbReference type="Gene3D" id="3.20.20.100">
    <property type="entry name" value="NADP-dependent oxidoreductase domain"/>
    <property type="match status" value="2"/>
</dbReference>
<dbReference type="SUPFAM" id="SSF51430">
    <property type="entry name" value="NAD(P)-linked oxidoreductase"/>
    <property type="match status" value="1"/>
</dbReference>
<dbReference type="OMA" id="CETHAIH"/>
<dbReference type="Pfam" id="PF00248">
    <property type="entry name" value="Aldo_ket_red"/>
    <property type="match status" value="1"/>
</dbReference>
<name>A0A672R7X9_SINGR</name>
<reference evidence="5" key="1">
    <citation type="submission" date="2025-08" db="UniProtKB">
        <authorList>
            <consortium name="Ensembl"/>
        </authorList>
    </citation>
    <scope>IDENTIFICATION</scope>
</reference>
<evidence type="ECO:0000259" key="4">
    <source>
        <dbReference type="Pfam" id="PF00248"/>
    </source>
</evidence>
<feature type="domain" description="NADP-dependent oxidoreductase" evidence="4">
    <location>
        <begin position="53"/>
        <end position="235"/>
    </location>
</feature>
<dbReference type="GO" id="GO:0016491">
    <property type="term" value="F:oxidoreductase activity"/>
    <property type="evidence" value="ECO:0007669"/>
    <property type="project" value="InterPro"/>
</dbReference>
<feature type="active site" description="Proton donor" evidence="2">
    <location>
        <position position="39"/>
    </location>
</feature>
<evidence type="ECO:0000313" key="6">
    <source>
        <dbReference type="Proteomes" id="UP000472262"/>
    </source>
</evidence>
<dbReference type="PIRSF" id="PIRSF000097">
    <property type="entry name" value="AKR"/>
    <property type="match status" value="1"/>
</dbReference>
<dbReference type="PANTHER" id="PTHR43827">
    <property type="entry name" value="2,5-DIKETO-D-GLUCONIC ACID REDUCTASE"/>
    <property type="match status" value="1"/>
</dbReference>
<feature type="binding site" evidence="3">
    <location>
        <position position="96"/>
    </location>
    <ligand>
        <name>substrate</name>
    </ligand>
</feature>
<dbReference type="InterPro" id="IPR018170">
    <property type="entry name" value="Aldo/ket_reductase_CS"/>
</dbReference>
<evidence type="ECO:0000256" key="2">
    <source>
        <dbReference type="PIRSR" id="PIRSR000097-1"/>
    </source>
</evidence>
<dbReference type="Proteomes" id="UP000472262">
    <property type="component" value="Unassembled WGS sequence"/>
</dbReference>
<sequence>TKMIVPSVTLMSGVQMPLLGLVTSALRAGYRAFDTGAVYGYEAHLGQVLKELLPKYVDYQQACPIRPWDKGKGRLPEECGWTGLGWRVFTQGYRAHCATLEEFYASRQFRAIGVSNYNAKHISELLMSFRVPPVALQIECQPKLIQRELRDLCIETGIYFQAYSSLGKGALLREPEIMDIVRSCGRTPAQVLLRWAVQQGISVLPRSSPRRVQENAQVFDFQLSEMDIMRLDALNLRNKVL</sequence>
<keyword evidence="6" id="KW-1185">Reference proteome</keyword>
<dbReference type="PROSITE" id="PS00062">
    <property type="entry name" value="ALDOKETO_REDUCTASE_2"/>
    <property type="match status" value="1"/>
</dbReference>
<proteinExistence type="inferred from homology"/>
<dbReference type="InterPro" id="IPR036812">
    <property type="entry name" value="NAD(P)_OxRdtase_dom_sf"/>
</dbReference>
<dbReference type="AlphaFoldDB" id="A0A672R7X9"/>
<dbReference type="Ensembl" id="ENSSGRT00000090095.1">
    <property type="protein sequence ID" value="ENSSGRP00000084611.1"/>
    <property type="gene ID" value="ENSSGRG00000042691.1"/>
</dbReference>
<dbReference type="InterPro" id="IPR020471">
    <property type="entry name" value="AKR"/>
</dbReference>
<evidence type="ECO:0000313" key="5">
    <source>
        <dbReference type="Ensembl" id="ENSSGRP00000084611.1"/>
    </source>
</evidence>
<accession>A0A672R7X9</accession>
<dbReference type="PANTHER" id="PTHR43827:SF11">
    <property type="entry name" value="GLYOXAL REDUCTASE-LIKE"/>
    <property type="match status" value="1"/>
</dbReference>
<reference evidence="5" key="2">
    <citation type="submission" date="2025-09" db="UniProtKB">
        <authorList>
            <consortium name="Ensembl"/>
        </authorList>
    </citation>
    <scope>IDENTIFICATION</scope>
</reference>
<dbReference type="PRINTS" id="PR00069">
    <property type="entry name" value="ALDKETRDTASE"/>
</dbReference>
<protein>
    <submittedName>
        <fullName evidence="5">Zgc:110782</fullName>
    </submittedName>
</protein>
<dbReference type="InterPro" id="IPR023210">
    <property type="entry name" value="NADP_OxRdtase_dom"/>
</dbReference>
<comment type="similarity">
    <text evidence="1">Belongs to the aldo/keto reductase family.</text>
</comment>
<organism evidence="5 6">
    <name type="scientific">Sinocyclocheilus grahami</name>
    <name type="common">Dianchi golden-line fish</name>
    <name type="synonym">Barbus grahami</name>
    <dbReference type="NCBI Taxonomy" id="75366"/>
    <lineage>
        <taxon>Eukaryota</taxon>
        <taxon>Metazoa</taxon>
        <taxon>Chordata</taxon>
        <taxon>Craniata</taxon>
        <taxon>Vertebrata</taxon>
        <taxon>Euteleostomi</taxon>
        <taxon>Actinopterygii</taxon>
        <taxon>Neopterygii</taxon>
        <taxon>Teleostei</taxon>
        <taxon>Ostariophysi</taxon>
        <taxon>Cypriniformes</taxon>
        <taxon>Cyprinidae</taxon>
        <taxon>Cyprininae</taxon>
        <taxon>Sinocyclocheilus</taxon>
    </lineage>
</organism>